<dbReference type="Gene3D" id="2.60.40.150">
    <property type="entry name" value="C2 domain"/>
    <property type="match status" value="1"/>
</dbReference>
<dbReference type="EMBL" id="RJVU01079805">
    <property type="protein sequence ID" value="ROI15285.1"/>
    <property type="molecule type" value="Genomic_DNA"/>
</dbReference>
<accession>A0A3N0XDW7</accession>
<dbReference type="GO" id="GO:0051607">
    <property type="term" value="P:defense response to virus"/>
    <property type="evidence" value="ECO:0007669"/>
    <property type="project" value="TreeGrafter"/>
</dbReference>
<dbReference type="GO" id="GO:0016020">
    <property type="term" value="C:membrane"/>
    <property type="evidence" value="ECO:0007669"/>
    <property type="project" value="TreeGrafter"/>
</dbReference>
<dbReference type="GO" id="GO:0022829">
    <property type="term" value="F:wide pore channel activity"/>
    <property type="evidence" value="ECO:0007669"/>
    <property type="project" value="TreeGrafter"/>
</dbReference>
<keyword evidence="1" id="KW-0732">Signal</keyword>
<protein>
    <submittedName>
        <fullName evidence="3">Perforin-1</fullName>
    </submittedName>
</protein>
<proteinExistence type="predicted"/>
<dbReference type="CDD" id="cd00030">
    <property type="entry name" value="C2"/>
    <property type="match status" value="1"/>
</dbReference>
<keyword evidence="4" id="KW-1185">Reference proteome</keyword>
<organism evidence="3 4">
    <name type="scientific">Anabarilius grahami</name>
    <name type="common">Kanglang fish</name>
    <name type="synonym">Barilius grahami</name>
    <dbReference type="NCBI Taxonomy" id="495550"/>
    <lineage>
        <taxon>Eukaryota</taxon>
        <taxon>Metazoa</taxon>
        <taxon>Chordata</taxon>
        <taxon>Craniata</taxon>
        <taxon>Vertebrata</taxon>
        <taxon>Euteleostomi</taxon>
        <taxon>Actinopterygii</taxon>
        <taxon>Neopterygii</taxon>
        <taxon>Teleostei</taxon>
        <taxon>Ostariophysi</taxon>
        <taxon>Cypriniformes</taxon>
        <taxon>Xenocyprididae</taxon>
        <taxon>Xenocypridinae</taxon>
        <taxon>Xenocypridinae incertae sedis</taxon>
        <taxon>Anabarilius</taxon>
    </lineage>
</organism>
<dbReference type="Proteomes" id="UP000281406">
    <property type="component" value="Unassembled WGS sequence"/>
</dbReference>
<feature type="signal peptide" evidence="1">
    <location>
        <begin position="1"/>
        <end position="26"/>
    </location>
</feature>
<gene>
    <name evidence="3" type="ORF">DPX16_12837</name>
</gene>
<evidence type="ECO:0000313" key="3">
    <source>
        <dbReference type="EMBL" id="ROI15285.1"/>
    </source>
</evidence>
<dbReference type="InterPro" id="IPR000008">
    <property type="entry name" value="C2_dom"/>
</dbReference>
<dbReference type="GO" id="GO:0001913">
    <property type="term" value="P:T cell mediated cytotoxicity"/>
    <property type="evidence" value="ECO:0007669"/>
    <property type="project" value="TreeGrafter"/>
</dbReference>
<dbReference type="PRINTS" id="PR00360">
    <property type="entry name" value="C2DOMAIN"/>
</dbReference>
<dbReference type="GO" id="GO:0001771">
    <property type="term" value="P:immunological synapse formation"/>
    <property type="evidence" value="ECO:0007669"/>
    <property type="project" value="TreeGrafter"/>
</dbReference>
<dbReference type="InterPro" id="IPR052784">
    <property type="entry name" value="Perforin-1_pore-forming"/>
</dbReference>
<dbReference type="PROSITE" id="PS50004">
    <property type="entry name" value="C2"/>
    <property type="match status" value="1"/>
</dbReference>
<name>A0A3N0XDW7_ANAGA</name>
<evidence type="ECO:0000256" key="1">
    <source>
        <dbReference type="SAM" id="SignalP"/>
    </source>
</evidence>
<feature type="chain" id="PRO_5018152031" evidence="1">
    <location>
        <begin position="27"/>
        <end position="134"/>
    </location>
</feature>
<dbReference type="PANTHER" id="PTHR46096:SF1">
    <property type="entry name" value="PERFORIN 1.5"/>
    <property type="match status" value="1"/>
</dbReference>
<evidence type="ECO:0000313" key="4">
    <source>
        <dbReference type="Proteomes" id="UP000281406"/>
    </source>
</evidence>
<reference evidence="3 4" key="1">
    <citation type="submission" date="2018-10" db="EMBL/GenBank/DDBJ databases">
        <title>Genome assembly for a Yunnan-Guizhou Plateau 3E fish, Anabarilius grahami (Regan), and its evolutionary and genetic applications.</title>
        <authorList>
            <person name="Jiang W."/>
        </authorList>
    </citation>
    <scope>NUCLEOTIDE SEQUENCE [LARGE SCALE GENOMIC DNA]</scope>
    <source>
        <strain evidence="3">AG-KIZ</strain>
        <tissue evidence="3">Muscle</tissue>
    </source>
</reference>
<dbReference type="PANTHER" id="PTHR46096">
    <property type="entry name" value="PERFORIN-1"/>
    <property type="match status" value="1"/>
</dbReference>
<dbReference type="SMART" id="SM00239">
    <property type="entry name" value="C2"/>
    <property type="match status" value="1"/>
</dbReference>
<evidence type="ECO:0000259" key="2">
    <source>
        <dbReference type="PROSITE" id="PS50004"/>
    </source>
</evidence>
<dbReference type="OrthoDB" id="73919at2759"/>
<feature type="domain" description="C2" evidence="2">
    <location>
        <begin position="8"/>
        <end position="131"/>
    </location>
</feature>
<comment type="caution">
    <text evidence="3">The sequence shown here is derived from an EMBL/GenBank/DDBJ whole genome shotgun (WGS) entry which is preliminary data.</text>
</comment>
<sequence>MAVFYDLRLMSLAVLMLASQLDFASASVRVYGLYARDLTGDAAGNKPDPYVRVWCSSVYGGGTIYVKDTAHPTWSEEFYFQDCKENEKLTLEVWDKDVTYDDKLGTCNIHVQYGSHSITCFLNKGTMFYSYEVK</sequence>
<dbReference type="InterPro" id="IPR035892">
    <property type="entry name" value="C2_domain_sf"/>
</dbReference>
<dbReference type="SUPFAM" id="SSF49562">
    <property type="entry name" value="C2 domain (Calcium/lipid-binding domain, CaLB)"/>
    <property type="match status" value="1"/>
</dbReference>
<dbReference type="AlphaFoldDB" id="A0A3N0XDW7"/>
<dbReference type="Pfam" id="PF00168">
    <property type="entry name" value="C2"/>
    <property type="match status" value="1"/>
</dbReference>